<evidence type="ECO:0000313" key="2">
    <source>
        <dbReference type="Proteomes" id="UP000013966"/>
    </source>
</evidence>
<keyword evidence="2" id="KW-1185">Reference proteome</keyword>
<name>R4X134_9BURK</name>
<reference evidence="1 2" key="1">
    <citation type="journal article" date="2013" name="Genome Announc.">
        <title>Complete Genome Sequence of Burkholderia sp. Strain RPE64, Bacterial Symbiont of the Bean Bug Riptortus pedestris.</title>
        <authorList>
            <person name="Shibata T.F."/>
            <person name="Maeda T."/>
            <person name="Nikoh N."/>
            <person name="Yamaguchi K."/>
            <person name="Oshima K."/>
            <person name="Hattori M."/>
            <person name="Nishiyama T."/>
            <person name="Hasebe M."/>
            <person name="Fukatsu T."/>
            <person name="Kikuchi Y."/>
            <person name="Shigenobu S."/>
        </authorList>
    </citation>
    <scope>NUCLEOTIDE SEQUENCE [LARGE SCALE GENOMIC DNA]</scope>
    <source>
        <plasmid evidence="1 2">p1</plasmid>
    </source>
</reference>
<dbReference type="KEGG" id="buo:BRPE64_DCDS10890"/>
<keyword evidence="1" id="KW-0614">Plasmid</keyword>
<sequence length="40" mass="4717">MVCFVQISSYTSETTLRALLWIDYCTMIDSKCSRMHHFVV</sequence>
<dbReference type="EMBL" id="AP013061">
    <property type="protein sequence ID" value="BAN28025.1"/>
    <property type="molecule type" value="Genomic_DNA"/>
</dbReference>
<gene>
    <name evidence="1" type="ORF">BRPE64_DCDS10890</name>
</gene>
<protein>
    <submittedName>
        <fullName evidence="1">Uncharacterized protein</fullName>
    </submittedName>
</protein>
<accession>R4X134</accession>
<evidence type="ECO:0000313" key="1">
    <source>
        <dbReference type="EMBL" id="BAN28025.1"/>
    </source>
</evidence>
<proteinExistence type="predicted"/>
<dbReference type="Proteomes" id="UP000013966">
    <property type="component" value="Plasmid p1"/>
</dbReference>
<dbReference type="HOGENOM" id="CLU_3286171_0_0_4"/>
<organism evidence="1 2">
    <name type="scientific">Caballeronia insecticola</name>
    <dbReference type="NCBI Taxonomy" id="758793"/>
    <lineage>
        <taxon>Bacteria</taxon>
        <taxon>Pseudomonadati</taxon>
        <taxon>Pseudomonadota</taxon>
        <taxon>Betaproteobacteria</taxon>
        <taxon>Burkholderiales</taxon>
        <taxon>Burkholderiaceae</taxon>
        <taxon>Caballeronia</taxon>
    </lineage>
</organism>
<dbReference type="AlphaFoldDB" id="R4X134"/>
<geneLocation type="plasmid" evidence="1 2">
    <name>p1</name>
</geneLocation>
<reference evidence="1 2" key="2">
    <citation type="journal article" date="2018" name="Int. J. Syst. Evol. Microbiol.">
        <title>Burkholderia insecticola sp. nov., a gut symbiotic bacterium of the bean bug Riptortus pedestris.</title>
        <authorList>
            <person name="Takeshita K."/>
            <person name="Tamaki H."/>
            <person name="Ohbayashi T."/>
            <person name="Meng X.-Y."/>
            <person name="Sone T."/>
            <person name="Mitani Y."/>
            <person name="Peeters C."/>
            <person name="Kikuchi Y."/>
            <person name="Vandamme P."/>
        </authorList>
    </citation>
    <scope>NUCLEOTIDE SEQUENCE [LARGE SCALE GENOMIC DNA]</scope>
    <source>
        <strain evidence="1">RPE64</strain>
        <plasmid evidence="1 2">p1</plasmid>
    </source>
</reference>